<dbReference type="SUPFAM" id="SSF55821">
    <property type="entry name" value="YrdC/RibB"/>
    <property type="match status" value="1"/>
</dbReference>
<evidence type="ECO:0000256" key="8">
    <source>
        <dbReference type="ARBA" id="ARBA00022741"/>
    </source>
</evidence>
<evidence type="ECO:0000256" key="9">
    <source>
        <dbReference type="ARBA" id="ARBA00022840"/>
    </source>
</evidence>
<evidence type="ECO:0000256" key="5">
    <source>
        <dbReference type="ARBA" id="ARBA00022679"/>
    </source>
</evidence>
<dbReference type="PANTHER" id="PTHR17490:SF16">
    <property type="entry name" value="THREONYLCARBAMOYL-AMP SYNTHASE"/>
    <property type="match status" value="1"/>
</dbReference>
<evidence type="ECO:0000256" key="3">
    <source>
        <dbReference type="ARBA" id="ARBA00012584"/>
    </source>
</evidence>
<dbReference type="EMBL" id="UINC01001402">
    <property type="protein sequence ID" value="SUZ79804.1"/>
    <property type="molecule type" value="Genomic_DNA"/>
</dbReference>
<keyword evidence="6" id="KW-0819">tRNA processing</keyword>
<comment type="similarity">
    <text evidence="2">Belongs to the SUA5 family.</text>
</comment>
<keyword evidence="8" id="KW-0547">Nucleotide-binding</keyword>
<dbReference type="AlphaFoldDB" id="A0A381QLJ1"/>
<keyword evidence="7" id="KW-0548">Nucleotidyltransferase</keyword>
<dbReference type="PROSITE" id="PS51163">
    <property type="entry name" value="YRDC"/>
    <property type="match status" value="1"/>
</dbReference>
<evidence type="ECO:0000256" key="7">
    <source>
        <dbReference type="ARBA" id="ARBA00022695"/>
    </source>
</evidence>
<dbReference type="NCBIfam" id="TIGR00057">
    <property type="entry name" value="L-threonylcarbamoyladenylate synthase"/>
    <property type="match status" value="1"/>
</dbReference>
<dbReference type="InterPro" id="IPR050156">
    <property type="entry name" value="TC-AMP_synthase_SUA5"/>
</dbReference>
<evidence type="ECO:0000256" key="2">
    <source>
        <dbReference type="ARBA" id="ARBA00007663"/>
    </source>
</evidence>
<dbReference type="Pfam" id="PF01300">
    <property type="entry name" value="Sua5_yciO_yrdC"/>
    <property type="match status" value="1"/>
</dbReference>
<sequence length="189" mass="20554">MKRISSDTPETINAVCDVLSKGNVVVYPTDTLYGFGGNAANGDAIKKINQIKGRTAPLSVLAPDRSTALSWMKLTEDEKILVSKKLGGAATVIVPVFKDIVHSSITGEYNTLGIRIPYHSFCQQLARKFGGPITSTSVNRTGDPPMTDPNHIYSEFKHEVDLLIDDGIISGRGSAIYIYKHGKLKTMRS</sequence>
<dbReference type="InterPro" id="IPR017945">
    <property type="entry name" value="DHBP_synth_RibB-like_a/b_dom"/>
</dbReference>
<dbReference type="GO" id="GO:0005737">
    <property type="term" value="C:cytoplasm"/>
    <property type="evidence" value="ECO:0007669"/>
    <property type="project" value="UniProtKB-SubCell"/>
</dbReference>
<keyword evidence="4" id="KW-0963">Cytoplasm</keyword>
<dbReference type="PANTHER" id="PTHR17490">
    <property type="entry name" value="SUA5"/>
    <property type="match status" value="1"/>
</dbReference>
<dbReference type="EC" id="2.7.7.87" evidence="3"/>
<dbReference type="GO" id="GO:0005524">
    <property type="term" value="F:ATP binding"/>
    <property type="evidence" value="ECO:0007669"/>
    <property type="project" value="UniProtKB-KW"/>
</dbReference>
<feature type="domain" description="YrdC-like" evidence="12">
    <location>
        <begin position="9"/>
        <end position="189"/>
    </location>
</feature>
<evidence type="ECO:0000256" key="10">
    <source>
        <dbReference type="ARBA" id="ARBA00029774"/>
    </source>
</evidence>
<evidence type="ECO:0000313" key="13">
    <source>
        <dbReference type="EMBL" id="SUZ79804.1"/>
    </source>
</evidence>
<organism evidence="13">
    <name type="scientific">marine metagenome</name>
    <dbReference type="NCBI Taxonomy" id="408172"/>
    <lineage>
        <taxon>unclassified sequences</taxon>
        <taxon>metagenomes</taxon>
        <taxon>ecological metagenomes</taxon>
    </lineage>
</organism>
<evidence type="ECO:0000256" key="11">
    <source>
        <dbReference type="ARBA" id="ARBA00048366"/>
    </source>
</evidence>
<keyword evidence="9" id="KW-0067">ATP-binding</keyword>
<dbReference type="GO" id="GO:0008033">
    <property type="term" value="P:tRNA processing"/>
    <property type="evidence" value="ECO:0007669"/>
    <property type="project" value="UniProtKB-KW"/>
</dbReference>
<dbReference type="Gene3D" id="3.90.870.10">
    <property type="entry name" value="DHBP synthase"/>
    <property type="match status" value="1"/>
</dbReference>
<dbReference type="InterPro" id="IPR006070">
    <property type="entry name" value="Sua5-like_dom"/>
</dbReference>
<reference evidence="13" key="1">
    <citation type="submission" date="2018-05" db="EMBL/GenBank/DDBJ databases">
        <authorList>
            <person name="Lanie J.A."/>
            <person name="Ng W.-L."/>
            <person name="Kazmierczak K.M."/>
            <person name="Andrzejewski T.M."/>
            <person name="Davidsen T.M."/>
            <person name="Wayne K.J."/>
            <person name="Tettelin H."/>
            <person name="Glass J.I."/>
            <person name="Rusch D."/>
            <person name="Podicherti R."/>
            <person name="Tsui H.-C.T."/>
            <person name="Winkler M.E."/>
        </authorList>
    </citation>
    <scope>NUCLEOTIDE SEQUENCE</scope>
</reference>
<dbReference type="GO" id="GO:0061710">
    <property type="term" value="F:L-threonylcarbamoyladenylate synthase"/>
    <property type="evidence" value="ECO:0007669"/>
    <property type="project" value="UniProtKB-EC"/>
</dbReference>
<name>A0A381QLJ1_9ZZZZ</name>
<dbReference type="GO" id="GO:0006450">
    <property type="term" value="P:regulation of translational fidelity"/>
    <property type="evidence" value="ECO:0007669"/>
    <property type="project" value="TreeGrafter"/>
</dbReference>
<evidence type="ECO:0000256" key="1">
    <source>
        <dbReference type="ARBA" id="ARBA00004496"/>
    </source>
</evidence>
<proteinExistence type="inferred from homology"/>
<gene>
    <name evidence="13" type="ORF">METZ01_LOCUS32658</name>
</gene>
<dbReference type="GO" id="GO:0000049">
    <property type="term" value="F:tRNA binding"/>
    <property type="evidence" value="ECO:0007669"/>
    <property type="project" value="TreeGrafter"/>
</dbReference>
<keyword evidence="5" id="KW-0808">Transferase</keyword>
<evidence type="ECO:0000256" key="6">
    <source>
        <dbReference type="ARBA" id="ARBA00022694"/>
    </source>
</evidence>
<evidence type="ECO:0000259" key="12">
    <source>
        <dbReference type="PROSITE" id="PS51163"/>
    </source>
</evidence>
<protein>
    <recommendedName>
        <fullName evidence="10">L-threonylcarbamoyladenylate synthase</fullName>
        <ecNumber evidence="3">2.7.7.87</ecNumber>
    </recommendedName>
    <alternativeName>
        <fullName evidence="10">L-threonylcarbamoyladenylate synthase</fullName>
    </alternativeName>
</protein>
<evidence type="ECO:0000256" key="4">
    <source>
        <dbReference type="ARBA" id="ARBA00022490"/>
    </source>
</evidence>
<comment type="subcellular location">
    <subcellularLocation>
        <location evidence="1">Cytoplasm</location>
    </subcellularLocation>
</comment>
<comment type="catalytic activity">
    <reaction evidence="11">
        <text>L-threonine + hydrogencarbonate + ATP = L-threonylcarbamoyladenylate + diphosphate + H2O</text>
        <dbReference type="Rhea" id="RHEA:36407"/>
        <dbReference type="ChEBI" id="CHEBI:15377"/>
        <dbReference type="ChEBI" id="CHEBI:17544"/>
        <dbReference type="ChEBI" id="CHEBI:30616"/>
        <dbReference type="ChEBI" id="CHEBI:33019"/>
        <dbReference type="ChEBI" id="CHEBI:57926"/>
        <dbReference type="ChEBI" id="CHEBI:73682"/>
        <dbReference type="EC" id="2.7.7.87"/>
    </reaction>
</comment>
<accession>A0A381QLJ1</accession>
<dbReference type="GO" id="GO:0003725">
    <property type="term" value="F:double-stranded RNA binding"/>
    <property type="evidence" value="ECO:0007669"/>
    <property type="project" value="InterPro"/>
</dbReference>